<dbReference type="RefSeq" id="YP_010064286.1">
    <property type="nucleotide sequence ID" value="NC_054815.1"/>
</dbReference>
<gene>
    <name evidence="1" type="primary">12</name>
    <name evidence="1" type="ORF">SEA_PHADED_12</name>
</gene>
<dbReference type="InterPro" id="IPR023346">
    <property type="entry name" value="Lysozyme-like_dom_sf"/>
</dbReference>
<dbReference type="Proteomes" id="UP000433256">
    <property type="component" value="Segment"/>
</dbReference>
<evidence type="ECO:0000313" key="2">
    <source>
        <dbReference type="Proteomes" id="UP000433256"/>
    </source>
</evidence>
<reference evidence="1 2" key="1">
    <citation type="submission" date="2019-11" db="EMBL/GenBank/DDBJ databases">
        <authorList>
            <person name="Patyi J."/>
            <person name="Lenyk M."/>
            <person name="Mclean J."/>
            <person name="Esposito N."/>
            <person name="Luczkiewicz R."/>
            <person name="Johnson B.J."/>
            <person name="Curtis N."/>
            <person name="Garlena R.A."/>
            <person name="Russell D.A."/>
            <person name="Pope W.H."/>
            <person name="Jacobs-Sera D."/>
            <person name="Hatfull G.F."/>
        </authorList>
    </citation>
    <scope>NUCLEOTIDE SEQUENCE [LARGE SCALE GENOMIC DNA]</scope>
</reference>
<organism evidence="1 2">
    <name type="scientific">Mycobacterium phage Phaded</name>
    <dbReference type="NCBI Taxonomy" id="2686088"/>
    <lineage>
        <taxon>Viruses</taxon>
        <taxon>Duplodnaviria</taxon>
        <taxon>Heunggongvirae</taxon>
        <taxon>Uroviricota</taxon>
        <taxon>Caudoviricetes</taxon>
        <taxon>Pukovnikvirus</taxon>
        <taxon>Pukovnikvirus phaded</taxon>
    </lineage>
</organism>
<dbReference type="GeneID" id="64948147"/>
<dbReference type="KEGG" id="vg:64948147"/>
<name>A0A6B9JAY9_9CAUD</name>
<dbReference type="SUPFAM" id="SSF53955">
    <property type="entry name" value="Lysozyme-like"/>
    <property type="match status" value="1"/>
</dbReference>
<proteinExistence type="predicted"/>
<dbReference type="EMBL" id="MN703408">
    <property type="protein sequence ID" value="QGZ16813.1"/>
    <property type="molecule type" value="Genomic_DNA"/>
</dbReference>
<protein>
    <submittedName>
        <fullName evidence="1">Lysin A</fullName>
    </submittedName>
</protein>
<evidence type="ECO:0000313" key="1">
    <source>
        <dbReference type="EMBL" id="QGZ16813.1"/>
    </source>
</evidence>
<keyword evidence="2" id="KW-1185">Reference proteome</keyword>
<dbReference type="Gene3D" id="1.10.530.10">
    <property type="match status" value="1"/>
</dbReference>
<sequence>MARRLFRGRQFSENGWPYVDQGSCTWDEVVPGVWLQIQNGIPFTVLRAFARDFNEHVEKLRDADSACWTQDNSVDTSNHPGGTGADFNWNGEDGRTFRYGITEARAYPGDKARRLRELLDFYEDNVFCGGFWDIRDWMHFQMGYGTYDSKADRPTQKVTDFVARKIRPDGWSTFKRGGGGAPAPAADAAAILARATGVTLDKAREILPTLRDGLILSECTTVPRIAMWLAQCGHESAHFNATEEYQNGPMDQERWIYKGRTWIQLTWRSAYEGFGRWCHARGLVSDPTVFVNNPRSLADLKWAGLGAAYYWTTTVRSTRKYPTLNQASDARDVLVATQIINGGTNGLEDRQNRYNRAIALGDELLQIIGEEDFLSALTPAEQRELLDLLRWGFAPEYGEFRKLFQNEDMYREDNVRRRTAVGAALDSRTFSWEDRVEKSAERGELWAIDLVVRAARGTLPGVIRPGGNTPDPFLVNHARQVLADVERINPEALKKYLALEGGSR</sequence>
<accession>A0A6B9JAY9</accession>